<name>A0ABQ4K774_9BACI</name>
<accession>A0ABQ4K774</accession>
<dbReference type="Proteomes" id="UP000680279">
    <property type="component" value="Unassembled WGS sequence"/>
</dbReference>
<dbReference type="RefSeq" id="WP_018707155.1">
    <property type="nucleotide sequence ID" value="NZ_BOQT01000007.1"/>
</dbReference>
<evidence type="ECO:0000313" key="2">
    <source>
        <dbReference type="Proteomes" id="UP000680279"/>
    </source>
</evidence>
<dbReference type="EMBL" id="BOQT01000007">
    <property type="protein sequence ID" value="GIN21047.1"/>
    <property type="molecule type" value="Genomic_DNA"/>
</dbReference>
<protein>
    <submittedName>
        <fullName evidence="1">Uncharacterized protein</fullName>
    </submittedName>
</protein>
<organism evidence="1 2">
    <name type="scientific">Siminovitchia fordii</name>
    <dbReference type="NCBI Taxonomy" id="254759"/>
    <lineage>
        <taxon>Bacteria</taxon>
        <taxon>Bacillati</taxon>
        <taxon>Bacillota</taxon>
        <taxon>Bacilli</taxon>
        <taxon>Bacillales</taxon>
        <taxon>Bacillaceae</taxon>
        <taxon>Siminovitchia</taxon>
    </lineage>
</organism>
<keyword evidence="2" id="KW-1185">Reference proteome</keyword>
<sequence>MKRWMAGLYFILTALLLSGCFYPQDRKVENNIPYEEQISSVQKSVEKFQEDSGGLLPIKTKEADTPIYQKYPIDFNKLTPQYLEAPPGNAYESGGVFQYVLIDVETNPTVKVFDLRLAEKINEFYIRIKAQGYPPFKEEIADNVYSLDQKKLGYKEEQYYISPYTNNNLPFVINGKGEIYVDYITDLYQALKDEKNKKFSPGDDIRKALYEDSPIVPAFSMPYTVDENNEPVYMGK</sequence>
<reference evidence="1 2" key="1">
    <citation type="submission" date="2021-03" db="EMBL/GenBank/DDBJ databases">
        <title>Antimicrobial resistance genes in bacteria isolated from Japanese honey, and their potential for conferring macrolide and lincosamide resistance in the American foulbrood pathogen Paenibacillus larvae.</title>
        <authorList>
            <person name="Okamoto M."/>
            <person name="Kumagai M."/>
            <person name="Kanamori H."/>
            <person name="Takamatsu D."/>
        </authorList>
    </citation>
    <scope>NUCLEOTIDE SEQUENCE [LARGE SCALE GENOMIC DNA]</scope>
    <source>
        <strain evidence="1 2">J1TS3</strain>
    </source>
</reference>
<gene>
    <name evidence="1" type="ORF">J1TS3_21810</name>
</gene>
<comment type="caution">
    <text evidence="1">The sequence shown here is derived from an EMBL/GenBank/DDBJ whole genome shotgun (WGS) entry which is preliminary data.</text>
</comment>
<evidence type="ECO:0000313" key="1">
    <source>
        <dbReference type="EMBL" id="GIN21047.1"/>
    </source>
</evidence>
<proteinExistence type="predicted"/>
<dbReference type="PROSITE" id="PS51257">
    <property type="entry name" value="PROKAR_LIPOPROTEIN"/>
    <property type="match status" value="1"/>
</dbReference>